<feature type="domain" description="DNA-binding protein H-NS-like C-terminal" evidence="5">
    <location>
        <begin position="55"/>
        <end position="99"/>
    </location>
</feature>
<keyword evidence="4" id="KW-0238">DNA-binding</keyword>
<protein>
    <submittedName>
        <fullName evidence="6">H-NS family nucleoid-associated regulatory protein</fullName>
    </submittedName>
</protein>
<dbReference type="Gene3D" id="4.10.430.10">
    <property type="entry name" value="Histone-like protein H-NS, C-terminal domain"/>
    <property type="match status" value="1"/>
</dbReference>
<sequence>MASLKDLLAQRAALDKEISDTQERERSEAIAKVRSLMADYGLTASDLAGGKAPKAVKTSKVAAKYRNQATGETWSGRGLQPKWLRAAVQGGAKLEDFAV</sequence>
<dbReference type="InterPro" id="IPR037150">
    <property type="entry name" value="H-NS_C_dom_sf"/>
</dbReference>
<evidence type="ECO:0000259" key="5">
    <source>
        <dbReference type="SMART" id="SM00528"/>
    </source>
</evidence>
<keyword evidence="7" id="KW-1185">Reference proteome</keyword>
<comment type="subcellular location">
    <subcellularLocation>
        <location evidence="1">Cytoplasm</location>
        <location evidence="1">Nucleoid</location>
    </subcellularLocation>
</comment>
<dbReference type="RefSeq" id="WP_394460554.1">
    <property type="nucleotide sequence ID" value="NZ_JBIGHZ010000003.1"/>
</dbReference>
<dbReference type="Pfam" id="PF00816">
    <property type="entry name" value="Histone_HNS"/>
    <property type="match status" value="1"/>
</dbReference>
<evidence type="ECO:0000256" key="1">
    <source>
        <dbReference type="ARBA" id="ARBA00004453"/>
    </source>
</evidence>
<dbReference type="EMBL" id="JBIGHZ010000003">
    <property type="protein sequence ID" value="MFG6448383.1"/>
    <property type="molecule type" value="Genomic_DNA"/>
</dbReference>
<evidence type="ECO:0000313" key="7">
    <source>
        <dbReference type="Proteomes" id="UP001606099"/>
    </source>
</evidence>
<evidence type="ECO:0000256" key="3">
    <source>
        <dbReference type="ARBA" id="ARBA00022490"/>
    </source>
</evidence>
<reference evidence="6 7" key="1">
    <citation type="submission" date="2024-08" db="EMBL/GenBank/DDBJ databases">
        <authorList>
            <person name="Lu H."/>
        </authorList>
    </citation>
    <scope>NUCLEOTIDE SEQUENCE [LARGE SCALE GENOMIC DNA]</scope>
    <source>
        <strain evidence="6 7">BYS180W</strain>
    </source>
</reference>
<proteinExistence type="inferred from homology"/>
<comment type="caution">
    <text evidence="6">The sequence shown here is derived from an EMBL/GenBank/DDBJ whole genome shotgun (WGS) entry which is preliminary data.</text>
</comment>
<dbReference type="Proteomes" id="UP001606099">
    <property type="component" value="Unassembled WGS sequence"/>
</dbReference>
<dbReference type="SMART" id="SM00528">
    <property type="entry name" value="HNS"/>
    <property type="match status" value="1"/>
</dbReference>
<keyword evidence="3" id="KW-0963">Cytoplasm</keyword>
<organism evidence="6 7">
    <name type="scientific">Roseateles rivi</name>
    <dbReference type="NCBI Taxonomy" id="3299028"/>
    <lineage>
        <taxon>Bacteria</taxon>
        <taxon>Pseudomonadati</taxon>
        <taxon>Pseudomonadota</taxon>
        <taxon>Betaproteobacteria</taxon>
        <taxon>Burkholderiales</taxon>
        <taxon>Sphaerotilaceae</taxon>
        <taxon>Roseateles</taxon>
    </lineage>
</organism>
<comment type="similarity">
    <text evidence="2">Belongs to the histone-like protein H-NS family.</text>
</comment>
<dbReference type="SUPFAM" id="SSF81273">
    <property type="entry name" value="H-NS histone-like proteins"/>
    <property type="match status" value="1"/>
</dbReference>
<gene>
    <name evidence="6" type="ORF">ACG0Z6_09015</name>
</gene>
<evidence type="ECO:0000256" key="2">
    <source>
        <dbReference type="ARBA" id="ARBA00010610"/>
    </source>
</evidence>
<dbReference type="InterPro" id="IPR027444">
    <property type="entry name" value="H-NS_C_dom"/>
</dbReference>
<evidence type="ECO:0000256" key="4">
    <source>
        <dbReference type="ARBA" id="ARBA00023125"/>
    </source>
</evidence>
<accession>A0ABW7FVR0</accession>
<dbReference type="PANTHER" id="PTHR38097:SF2">
    <property type="entry name" value="DNA-BINDING PROTEIN STPA"/>
    <property type="match status" value="1"/>
</dbReference>
<evidence type="ECO:0000313" key="6">
    <source>
        <dbReference type="EMBL" id="MFG6448383.1"/>
    </source>
</evidence>
<dbReference type="PANTHER" id="PTHR38097">
    <property type="match status" value="1"/>
</dbReference>
<name>A0ABW7FVR0_9BURK</name>